<dbReference type="Proteomes" id="UP000278673">
    <property type="component" value="Unassembled WGS sequence"/>
</dbReference>
<feature type="non-terminal residue" evidence="4">
    <location>
        <position position="1"/>
    </location>
</feature>
<protein>
    <recommendedName>
        <fullName evidence="3">Leucine-binding protein domain-containing protein</fullName>
    </recommendedName>
</protein>
<feature type="domain" description="Leucine-binding protein" evidence="3">
    <location>
        <begin position="25"/>
        <end position="347"/>
    </location>
</feature>
<sequence>GAGLLTRVRPGAESPAGAGRRTCVIGLHADLSGPHATAGNGQQRGLNMAVDELNRLGNLPFDLAVRSLDDAGDRTLAADAARTLAADPEVMAVLGPTDDAVLPVVGETYGGAELPLLALSVAGTPDGGRHPSLLLARPPATLAGLAAGEVLAAHAARRVVVLNDRAAGEDGGRTARAVNGSLDRERFAPQTRELDSADADFTALAAELTGDGTEAVVWCGHAEGAGRLSRALRTTGFAGLGLGTERAIGPEYFLRSGQPPDDWYFLAAYTDPRSDPRARTFGQAHRERFGWDPEPYAAEAYDAAHLLVTAMRETVERRGGLTRGVLLDRLRASEYRGVARELAFDDTGAYAGAGPLAYLYRAHRGQLRFEGPVSL</sequence>
<reference evidence="4 5" key="1">
    <citation type="submission" date="2018-10" db="EMBL/GenBank/DDBJ databases">
        <title>Isolation, diversity and antifungal activity of actinobacteria from wheat.</title>
        <authorList>
            <person name="Han C."/>
        </authorList>
    </citation>
    <scope>NUCLEOTIDE SEQUENCE [LARGE SCALE GENOMIC DNA]</scope>
    <source>
        <strain evidence="4 5">NEAU-YY642</strain>
    </source>
</reference>
<dbReference type="InterPro" id="IPR028081">
    <property type="entry name" value="Leu-bd"/>
</dbReference>
<dbReference type="Gene3D" id="3.40.50.2300">
    <property type="match status" value="2"/>
</dbReference>
<comment type="caution">
    <text evidence="4">The sequence shown here is derived from an EMBL/GenBank/DDBJ whole genome shotgun (WGS) entry which is preliminary data.</text>
</comment>
<gene>
    <name evidence="4" type="ORF">EBN88_19520</name>
</gene>
<organism evidence="4 5">
    <name type="scientific">Streptomyces triticirhizae</name>
    <dbReference type="NCBI Taxonomy" id="2483353"/>
    <lineage>
        <taxon>Bacteria</taxon>
        <taxon>Bacillati</taxon>
        <taxon>Actinomycetota</taxon>
        <taxon>Actinomycetes</taxon>
        <taxon>Kitasatosporales</taxon>
        <taxon>Streptomycetaceae</taxon>
        <taxon>Streptomyces</taxon>
    </lineage>
</organism>
<comment type="similarity">
    <text evidence="1">Belongs to the leucine-binding protein family.</text>
</comment>
<proteinExistence type="inferred from homology"/>
<dbReference type="Pfam" id="PF13458">
    <property type="entry name" value="Peripla_BP_6"/>
    <property type="match status" value="1"/>
</dbReference>
<dbReference type="InterPro" id="IPR028082">
    <property type="entry name" value="Peripla_BP_I"/>
</dbReference>
<evidence type="ECO:0000313" key="4">
    <source>
        <dbReference type="EMBL" id="RMI37262.1"/>
    </source>
</evidence>
<keyword evidence="5" id="KW-1185">Reference proteome</keyword>
<dbReference type="PANTHER" id="PTHR47151">
    <property type="entry name" value="LEU/ILE/VAL-BINDING ABC TRANSPORTER SUBUNIT"/>
    <property type="match status" value="1"/>
</dbReference>
<evidence type="ECO:0000259" key="3">
    <source>
        <dbReference type="Pfam" id="PF13458"/>
    </source>
</evidence>
<dbReference type="RefSeq" id="WP_147472765.1">
    <property type="nucleotide sequence ID" value="NZ_RFFJ01000118.1"/>
</dbReference>
<dbReference type="SUPFAM" id="SSF53822">
    <property type="entry name" value="Periplasmic binding protein-like I"/>
    <property type="match status" value="1"/>
</dbReference>
<evidence type="ECO:0000256" key="1">
    <source>
        <dbReference type="ARBA" id="ARBA00010062"/>
    </source>
</evidence>
<dbReference type="PANTHER" id="PTHR47151:SF2">
    <property type="entry name" value="AMINO ACID BINDING PROTEIN"/>
    <property type="match status" value="1"/>
</dbReference>
<keyword evidence="2" id="KW-0732">Signal</keyword>
<evidence type="ECO:0000256" key="2">
    <source>
        <dbReference type="ARBA" id="ARBA00022729"/>
    </source>
</evidence>
<dbReference type="AlphaFoldDB" id="A0A3M2LIG3"/>
<accession>A0A3M2LIG3</accession>
<evidence type="ECO:0000313" key="5">
    <source>
        <dbReference type="Proteomes" id="UP000278673"/>
    </source>
</evidence>
<dbReference type="EMBL" id="RFFJ01000118">
    <property type="protein sequence ID" value="RMI37262.1"/>
    <property type="molecule type" value="Genomic_DNA"/>
</dbReference>
<name>A0A3M2LIG3_9ACTN</name>